<evidence type="ECO:0008006" key="3">
    <source>
        <dbReference type="Google" id="ProtNLM"/>
    </source>
</evidence>
<organism evidence="1 2">
    <name type="scientific">Chromobacterium fluminis</name>
    <dbReference type="NCBI Taxonomy" id="3044269"/>
    <lineage>
        <taxon>Bacteria</taxon>
        <taxon>Pseudomonadati</taxon>
        <taxon>Pseudomonadota</taxon>
        <taxon>Betaproteobacteria</taxon>
        <taxon>Neisseriales</taxon>
        <taxon>Chromobacteriaceae</taxon>
        <taxon>Chromobacterium</taxon>
    </lineage>
</organism>
<dbReference type="Gene3D" id="2.30.110.50">
    <property type="match status" value="1"/>
</dbReference>
<protein>
    <recommendedName>
        <fullName evidence="3">Type VI secretion system tip protein VgrG</fullName>
    </recommendedName>
</protein>
<reference evidence="1 2" key="1">
    <citation type="submission" date="2020-03" db="EMBL/GenBank/DDBJ databases">
        <title>Draft genome sequence of environmentally isolated cultures.</title>
        <authorList>
            <person name="Wilson H.S."/>
            <person name="De Leon M.E."/>
        </authorList>
    </citation>
    <scope>NUCLEOTIDE SEQUENCE [LARGE SCALE GENOMIC DNA]</scope>
    <source>
        <strain evidence="1 2">HSC-31F16</strain>
    </source>
</reference>
<name>A0ABX0LFH3_9NEIS</name>
<dbReference type="SUPFAM" id="SSF69279">
    <property type="entry name" value="Phage tail proteins"/>
    <property type="match status" value="1"/>
</dbReference>
<dbReference type="Proteomes" id="UP001515641">
    <property type="component" value="Unassembled WGS sequence"/>
</dbReference>
<sequence length="65" mass="7345">MPPQQHYHLKIAELPAELLSVESFTLDETLGRPFAADIRFTSAQQDIDLVSLLDRFALFSIHGPH</sequence>
<feature type="non-terminal residue" evidence="1">
    <location>
        <position position="65"/>
    </location>
</feature>
<keyword evidence="2" id="KW-1185">Reference proteome</keyword>
<dbReference type="RefSeq" id="WP_166453862.1">
    <property type="nucleotide sequence ID" value="NZ_JAAOMA010000051.1"/>
</dbReference>
<evidence type="ECO:0000313" key="1">
    <source>
        <dbReference type="EMBL" id="NHR08171.1"/>
    </source>
</evidence>
<accession>A0ABX0LFH3</accession>
<proteinExistence type="predicted"/>
<gene>
    <name evidence="1" type="ORF">HA052_23550</name>
</gene>
<comment type="caution">
    <text evidence="1">The sequence shown here is derived from an EMBL/GenBank/DDBJ whole genome shotgun (WGS) entry which is preliminary data.</text>
</comment>
<dbReference type="EMBL" id="JAAOMA010000051">
    <property type="protein sequence ID" value="NHR08171.1"/>
    <property type="molecule type" value="Genomic_DNA"/>
</dbReference>
<evidence type="ECO:0000313" key="2">
    <source>
        <dbReference type="Proteomes" id="UP001515641"/>
    </source>
</evidence>